<evidence type="ECO:0000256" key="1">
    <source>
        <dbReference type="ARBA" id="ARBA00023125"/>
    </source>
</evidence>
<dbReference type="PANTHER" id="PTHR46797">
    <property type="entry name" value="HTH-TYPE TRANSCRIPTIONAL REGULATOR"/>
    <property type="match status" value="1"/>
</dbReference>
<comment type="caution">
    <text evidence="3">The sequence shown here is derived from an EMBL/GenBank/DDBJ whole genome shotgun (WGS) entry which is preliminary data.</text>
</comment>
<sequence>MSDVFGRKMRAYRKLKHMTQIELAEHLGVSVAIVGSLERGTRTPSPQMIRRLTEVLNVTEAELFGDGEGDSNAMM</sequence>
<protein>
    <submittedName>
        <fullName evidence="3">Helix-turn-helix transcriptional regulator</fullName>
    </submittedName>
</protein>
<dbReference type="InterPro" id="IPR010982">
    <property type="entry name" value="Lambda_DNA-bd_dom_sf"/>
</dbReference>
<evidence type="ECO:0000259" key="2">
    <source>
        <dbReference type="PROSITE" id="PS50943"/>
    </source>
</evidence>
<dbReference type="RefSeq" id="WP_275474906.1">
    <property type="nucleotide sequence ID" value="NZ_CP162940.1"/>
</dbReference>
<keyword evidence="1" id="KW-0238">DNA-binding</keyword>
<dbReference type="PANTHER" id="PTHR46797:SF1">
    <property type="entry name" value="METHYLPHOSPHONATE SYNTHASE"/>
    <property type="match status" value="1"/>
</dbReference>
<dbReference type="Gene3D" id="1.10.260.40">
    <property type="entry name" value="lambda repressor-like DNA-binding domains"/>
    <property type="match status" value="1"/>
</dbReference>
<reference evidence="3 4" key="1">
    <citation type="journal article" date="2024" name="Int. J. Mol. Sci.">
        <title>Exploration of Alicyclobacillus spp. Genome in Search of Antibiotic Resistance.</title>
        <authorList>
            <person name="Bucka-Kolendo J."/>
            <person name="Kiousi D.E."/>
            <person name="Dekowska A."/>
            <person name="Mikolajczuk-Szczyrba A."/>
            <person name="Karadedos D.M."/>
            <person name="Michael P."/>
            <person name="Galanis A."/>
            <person name="Sokolowska B."/>
        </authorList>
    </citation>
    <scope>NUCLEOTIDE SEQUENCE [LARGE SCALE GENOMIC DNA]</scope>
    <source>
        <strain evidence="3 4">KKP 3000</strain>
    </source>
</reference>
<dbReference type="Proteomes" id="UP001579974">
    <property type="component" value="Unassembled WGS sequence"/>
</dbReference>
<keyword evidence="4" id="KW-1185">Reference proteome</keyword>
<dbReference type="CDD" id="cd00093">
    <property type="entry name" value="HTH_XRE"/>
    <property type="match status" value="1"/>
</dbReference>
<gene>
    <name evidence="3" type="ORF">KKP3000_003924</name>
</gene>
<proteinExistence type="predicted"/>
<evidence type="ECO:0000313" key="4">
    <source>
        <dbReference type="Proteomes" id="UP001579974"/>
    </source>
</evidence>
<name>A0ABV5ADX6_9BACL</name>
<dbReference type="InterPro" id="IPR001387">
    <property type="entry name" value="Cro/C1-type_HTH"/>
</dbReference>
<dbReference type="PROSITE" id="PS50943">
    <property type="entry name" value="HTH_CROC1"/>
    <property type="match status" value="1"/>
</dbReference>
<dbReference type="EMBL" id="JBDXSU010000006">
    <property type="protein sequence ID" value="MFB5190459.1"/>
    <property type="molecule type" value="Genomic_DNA"/>
</dbReference>
<evidence type="ECO:0000313" key="3">
    <source>
        <dbReference type="EMBL" id="MFB5190459.1"/>
    </source>
</evidence>
<accession>A0ABV5ADX6</accession>
<dbReference type="SUPFAM" id="SSF47413">
    <property type="entry name" value="lambda repressor-like DNA-binding domains"/>
    <property type="match status" value="1"/>
</dbReference>
<dbReference type="Pfam" id="PF01381">
    <property type="entry name" value="HTH_3"/>
    <property type="match status" value="1"/>
</dbReference>
<feature type="domain" description="HTH cro/C1-type" evidence="2">
    <location>
        <begin position="9"/>
        <end position="63"/>
    </location>
</feature>
<organism evidence="3 4">
    <name type="scientific">Alicyclobacillus fastidiosus</name>
    <dbReference type="NCBI Taxonomy" id="392011"/>
    <lineage>
        <taxon>Bacteria</taxon>
        <taxon>Bacillati</taxon>
        <taxon>Bacillota</taxon>
        <taxon>Bacilli</taxon>
        <taxon>Bacillales</taxon>
        <taxon>Alicyclobacillaceae</taxon>
        <taxon>Alicyclobacillus</taxon>
    </lineage>
</organism>
<dbReference type="SMART" id="SM00530">
    <property type="entry name" value="HTH_XRE"/>
    <property type="match status" value="1"/>
</dbReference>
<dbReference type="InterPro" id="IPR050807">
    <property type="entry name" value="TransReg_Diox_bact_type"/>
</dbReference>